<protein>
    <recommendedName>
        <fullName evidence="3">Hydrolase</fullName>
    </recommendedName>
</protein>
<dbReference type="STRING" id="1173111.SAMN05444955_11099"/>
<evidence type="ECO:0000313" key="1">
    <source>
        <dbReference type="EMBL" id="SEN39524.1"/>
    </source>
</evidence>
<sequence length="108" mass="12929">MEKKTYYVTVDIGPHTGEIREEINLNDPLYDFEIQATPEEISRLEELFERTQETDFSTFIKAHIPYETRERMQESKKEDAEIDEIYRMIYELGTDETKKKMRESGLVQ</sequence>
<dbReference type="AlphaFoldDB" id="A0A1H8G6Y9"/>
<reference evidence="1 2" key="1">
    <citation type="submission" date="2016-10" db="EMBL/GenBank/DDBJ databases">
        <authorList>
            <person name="de Groot N.N."/>
        </authorList>
    </citation>
    <scope>NUCLEOTIDE SEQUENCE [LARGE SCALE GENOMIC DNA]</scope>
    <source>
        <strain evidence="1 2">DSM 46701</strain>
    </source>
</reference>
<organism evidence="1 2">
    <name type="scientific">Lihuaxuella thermophila</name>
    <dbReference type="NCBI Taxonomy" id="1173111"/>
    <lineage>
        <taxon>Bacteria</taxon>
        <taxon>Bacillati</taxon>
        <taxon>Bacillota</taxon>
        <taxon>Bacilli</taxon>
        <taxon>Bacillales</taxon>
        <taxon>Thermoactinomycetaceae</taxon>
        <taxon>Lihuaxuella</taxon>
    </lineage>
</organism>
<dbReference type="Proteomes" id="UP000199695">
    <property type="component" value="Unassembled WGS sequence"/>
</dbReference>
<evidence type="ECO:0000313" key="2">
    <source>
        <dbReference type="Proteomes" id="UP000199695"/>
    </source>
</evidence>
<dbReference type="RefSeq" id="WP_089969666.1">
    <property type="nucleotide sequence ID" value="NZ_FOCQ01000010.1"/>
</dbReference>
<dbReference type="EMBL" id="FOCQ01000010">
    <property type="protein sequence ID" value="SEN39524.1"/>
    <property type="molecule type" value="Genomic_DNA"/>
</dbReference>
<proteinExistence type="predicted"/>
<name>A0A1H8G6Y9_9BACL</name>
<evidence type="ECO:0008006" key="3">
    <source>
        <dbReference type="Google" id="ProtNLM"/>
    </source>
</evidence>
<keyword evidence="2" id="KW-1185">Reference proteome</keyword>
<dbReference type="OrthoDB" id="2706506at2"/>
<gene>
    <name evidence="1" type="ORF">SAMN05444955_11099</name>
</gene>
<accession>A0A1H8G6Y9</accession>